<dbReference type="Pfam" id="PF13520">
    <property type="entry name" value="AA_permease_2"/>
    <property type="match status" value="1"/>
</dbReference>
<dbReference type="AlphaFoldDB" id="A0A381YSL3"/>
<comment type="subcellular location">
    <subcellularLocation>
        <location evidence="1">Membrane</location>
        <topology evidence="1">Multi-pass membrane protein</topology>
    </subcellularLocation>
</comment>
<dbReference type="PIRSF" id="PIRSF006060">
    <property type="entry name" value="AA_transporter"/>
    <property type="match status" value="1"/>
</dbReference>
<feature type="transmembrane region" description="Helical" evidence="5">
    <location>
        <begin position="404"/>
        <end position="427"/>
    </location>
</feature>
<keyword evidence="4 5" id="KW-0472">Membrane</keyword>
<reference evidence="6" key="1">
    <citation type="submission" date="2018-05" db="EMBL/GenBank/DDBJ databases">
        <authorList>
            <person name="Lanie J.A."/>
            <person name="Ng W.-L."/>
            <person name="Kazmierczak K.M."/>
            <person name="Andrzejewski T.M."/>
            <person name="Davidsen T.M."/>
            <person name="Wayne K.J."/>
            <person name="Tettelin H."/>
            <person name="Glass J.I."/>
            <person name="Rusch D."/>
            <person name="Podicherti R."/>
            <person name="Tsui H.-C.T."/>
            <person name="Winkler M.E."/>
        </authorList>
    </citation>
    <scope>NUCLEOTIDE SEQUENCE</scope>
</reference>
<feature type="transmembrane region" description="Helical" evidence="5">
    <location>
        <begin position="136"/>
        <end position="161"/>
    </location>
</feature>
<dbReference type="PANTHER" id="PTHR11785:SF512">
    <property type="entry name" value="SOBREMESA, ISOFORM B"/>
    <property type="match status" value="1"/>
</dbReference>
<evidence type="ECO:0000313" key="6">
    <source>
        <dbReference type="EMBL" id="SVA79959.1"/>
    </source>
</evidence>
<accession>A0A381YSL3</accession>
<dbReference type="GO" id="GO:0015179">
    <property type="term" value="F:L-amino acid transmembrane transporter activity"/>
    <property type="evidence" value="ECO:0007669"/>
    <property type="project" value="TreeGrafter"/>
</dbReference>
<dbReference type="PANTHER" id="PTHR11785">
    <property type="entry name" value="AMINO ACID TRANSPORTER"/>
    <property type="match status" value="1"/>
</dbReference>
<feature type="transmembrane region" description="Helical" evidence="5">
    <location>
        <begin position="93"/>
        <end position="116"/>
    </location>
</feature>
<feature type="transmembrane region" description="Helical" evidence="5">
    <location>
        <begin position="369"/>
        <end position="392"/>
    </location>
</feature>
<name>A0A381YSL3_9ZZZZ</name>
<proteinExistence type="predicted"/>
<evidence type="ECO:0008006" key="7">
    <source>
        <dbReference type="Google" id="ProtNLM"/>
    </source>
</evidence>
<keyword evidence="3 5" id="KW-1133">Transmembrane helix</keyword>
<dbReference type="GO" id="GO:0016020">
    <property type="term" value="C:membrane"/>
    <property type="evidence" value="ECO:0007669"/>
    <property type="project" value="UniProtKB-SubCell"/>
</dbReference>
<feature type="transmembrane region" description="Helical" evidence="5">
    <location>
        <begin position="173"/>
        <end position="193"/>
    </location>
</feature>
<dbReference type="Gene3D" id="1.20.1740.10">
    <property type="entry name" value="Amino acid/polyamine transporter I"/>
    <property type="match status" value="1"/>
</dbReference>
<dbReference type="EMBL" id="UINC01018948">
    <property type="protein sequence ID" value="SVA79959.1"/>
    <property type="molecule type" value="Genomic_DNA"/>
</dbReference>
<feature type="transmembrane region" description="Helical" evidence="5">
    <location>
        <begin position="246"/>
        <end position="264"/>
    </location>
</feature>
<evidence type="ECO:0000256" key="3">
    <source>
        <dbReference type="ARBA" id="ARBA00022989"/>
    </source>
</evidence>
<feature type="transmembrane region" description="Helical" evidence="5">
    <location>
        <begin position="21"/>
        <end position="40"/>
    </location>
</feature>
<feature type="transmembrane region" description="Helical" evidence="5">
    <location>
        <begin position="345"/>
        <end position="363"/>
    </location>
</feature>
<evidence type="ECO:0000256" key="4">
    <source>
        <dbReference type="ARBA" id="ARBA00023136"/>
    </source>
</evidence>
<sequence length="456" mass="49044">MNEKDQHVKLKRQLGLFDSSMMVIGIVIGSGIFMTTGLMADALPSASLILIVWILGGIQMIAGALTFAELGAAMPRAGGQYVYLREAFGHLPAFLFGWVAFSAYVTGTNAAIAVAIAEHLGSFYPSLSTHSNLVNIGNFGLSVGQLVAVSLLVVLSVVNYLGVILGKWVQNIFTVLKIGSILLFALAGIFISTGNQINFSLNPTGMGFGSIITGIGIALVAVNWTVGGWEYVTFTAGEIKNPKRNLPLALFIGTLVILVLYLLINITYLKALPMNALAGEIKVGEATAKALYGQNIAGLFTIVVIISMFGALNGNILVGARVTYAMAKDNLFFPSAAKVHPKNHTPGNAIIIQGVWSSILALSGTFEELITLVVFVNFMMWITAASTVFVLRKKQPDLDRPYKVWGYPYIPAFFILLSTAIMINIFFTAPAQSFLGIGLTLIGVPAYLFWKKNKIY</sequence>
<evidence type="ECO:0000256" key="1">
    <source>
        <dbReference type="ARBA" id="ARBA00004141"/>
    </source>
</evidence>
<evidence type="ECO:0000256" key="2">
    <source>
        <dbReference type="ARBA" id="ARBA00022692"/>
    </source>
</evidence>
<dbReference type="InterPro" id="IPR002293">
    <property type="entry name" value="AA/rel_permease1"/>
</dbReference>
<feature type="transmembrane region" description="Helical" evidence="5">
    <location>
        <begin position="46"/>
        <end position="72"/>
    </location>
</feature>
<feature type="transmembrane region" description="Helical" evidence="5">
    <location>
        <begin position="296"/>
        <end position="324"/>
    </location>
</feature>
<feature type="transmembrane region" description="Helical" evidence="5">
    <location>
        <begin position="433"/>
        <end position="450"/>
    </location>
</feature>
<dbReference type="InterPro" id="IPR050598">
    <property type="entry name" value="AminoAcid_Transporter"/>
</dbReference>
<evidence type="ECO:0000256" key="5">
    <source>
        <dbReference type="SAM" id="Phobius"/>
    </source>
</evidence>
<organism evidence="6">
    <name type="scientific">marine metagenome</name>
    <dbReference type="NCBI Taxonomy" id="408172"/>
    <lineage>
        <taxon>unclassified sequences</taxon>
        <taxon>metagenomes</taxon>
        <taxon>ecological metagenomes</taxon>
    </lineage>
</organism>
<keyword evidence="2 5" id="KW-0812">Transmembrane</keyword>
<gene>
    <name evidence="6" type="ORF">METZ01_LOCUS132813</name>
</gene>
<feature type="transmembrane region" description="Helical" evidence="5">
    <location>
        <begin position="205"/>
        <end position="226"/>
    </location>
</feature>
<protein>
    <recommendedName>
        <fullName evidence="7">Amino acid permease/ SLC12A domain-containing protein</fullName>
    </recommendedName>
</protein>